<dbReference type="NCBIfam" id="NF006133">
    <property type="entry name" value="PRK08278.1"/>
    <property type="match status" value="1"/>
</dbReference>
<dbReference type="Proteomes" id="UP000014760">
    <property type="component" value="Unassembled WGS sequence"/>
</dbReference>
<dbReference type="OrthoDB" id="5327538at2759"/>
<protein>
    <recommendedName>
        <fullName evidence="8">Hydroxysteroid dehydrogenase-like protein 2</fullName>
    </recommendedName>
</protein>
<reference evidence="11" key="1">
    <citation type="submission" date="2012-12" db="EMBL/GenBank/DDBJ databases">
        <authorList>
            <person name="Hellsten U."/>
            <person name="Grimwood J."/>
            <person name="Chapman J.A."/>
            <person name="Shapiro H."/>
            <person name="Aerts A."/>
            <person name="Otillar R.P."/>
            <person name="Terry A.Y."/>
            <person name="Boore J.L."/>
            <person name="Simakov O."/>
            <person name="Marletaz F."/>
            <person name="Cho S.-J."/>
            <person name="Edsinger-Gonzales E."/>
            <person name="Havlak P."/>
            <person name="Kuo D.-H."/>
            <person name="Larsson T."/>
            <person name="Lv J."/>
            <person name="Arendt D."/>
            <person name="Savage R."/>
            <person name="Osoegawa K."/>
            <person name="de Jong P."/>
            <person name="Lindberg D.R."/>
            <person name="Seaver E.C."/>
            <person name="Weisblat D.A."/>
            <person name="Putnam N.H."/>
            <person name="Grigoriev I.V."/>
            <person name="Rokhsar D.S."/>
        </authorList>
    </citation>
    <scope>NUCLEOTIDE SEQUENCE</scope>
    <source>
        <strain evidence="11">I ESC-2004</strain>
    </source>
</reference>
<dbReference type="GO" id="GO:0016491">
    <property type="term" value="F:oxidoreductase activity"/>
    <property type="evidence" value="ECO:0007669"/>
    <property type="project" value="UniProtKB-KW"/>
</dbReference>
<dbReference type="InterPro" id="IPR036291">
    <property type="entry name" value="NAD(P)-bd_dom_sf"/>
</dbReference>
<dbReference type="SUPFAM" id="SSF51735">
    <property type="entry name" value="NAD(P)-binding Rossmann-fold domains"/>
    <property type="match status" value="1"/>
</dbReference>
<evidence type="ECO:0000256" key="2">
    <source>
        <dbReference type="ARBA" id="ARBA00004275"/>
    </source>
</evidence>
<dbReference type="HOGENOM" id="CLU_010194_2_2_1"/>
<accession>R7TSZ6</accession>
<keyword evidence="6" id="KW-0496">Mitochondrion</keyword>
<gene>
    <name evidence="9" type="ORF">CAPTEDRAFT_225857</name>
</gene>
<evidence type="ECO:0000313" key="11">
    <source>
        <dbReference type="Proteomes" id="UP000014760"/>
    </source>
</evidence>
<dbReference type="Pfam" id="PF00106">
    <property type="entry name" value="adh_short"/>
    <property type="match status" value="1"/>
</dbReference>
<keyword evidence="11" id="KW-1185">Reference proteome</keyword>
<evidence type="ECO:0000256" key="5">
    <source>
        <dbReference type="ARBA" id="ARBA00023002"/>
    </source>
</evidence>
<dbReference type="PANTHER" id="PTHR42808">
    <property type="entry name" value="HYDROXYSTEROID DEHYDROGENASE-LIKE PROTEIN 2"/>
    <property type="match status" value="1"/>
</dbReference>
<dbReference type="GO" id="GO:0005739">
    <property type="term" value="C:mitochondrion"/>
    <property type="evidence" value="ECO:0007669"/>
    <property type="project" value="UniProtKB-SubCell"/>
</dbReference>
<evidence type="ECO:0000256" key="8">
    <source>
        <dbReference type="ARBA" id="ARBA00040243"/>
    </source>
</evidence>
<dbReference type="InterPro" id="IPR051935">
    <property type="entry name" value="HSDL2"/>
</dbReference>
<dbReference type="GO" id="GO:0005777">
    <property type="term" value="C:peroxisome"/>
    <property type="evidence" value="ECO:0007669"/>
    <property type="project" value="UniProtKB-SubCell"/>
</dbReference>
<keyword evidence="4" id="KW-0521">NADP</keyword>
<evidence type="ECO:0000256" key="7">
    <source>
        <dbReference type="ARBA" id="ARBA00023140"/>
    </source>
</evidence>
<reference evidence="9 11" key="2">
    <citation type="journal article" date="2013" name="Nature">
        <title>Insights into bilaterian evolution from three spiralian genomes.</title>
        <authorList>
            <person name="Simakov O."/>
            <person name="Marletaz F."/>
            <person name="Cho S.J."/>
            <person name="Edsinger-Gonzales E."/>
            <person name="Havlak P."/>
            <person name="Hellsten U."/>
            <person name="Kuo D.H."/>
            <person name="Larsson T."/>
            <person name="Lv J."/>
            <person name="Arendt D."/>
            <person name="Savage R."/>
            <person name="Osoegawa K."/>
            <person name="de Jong P."/>
            <person name="Grimwood J."/>
            <person name="Chapman J.A."/>
            <person name="Shapiro H."/>
            <person name="Aerts A."/>
            <person name="Otillar R.P."/>
            <person name="Terry A.Y."/>
            <person name="Boore J.L."/>
            <person name="Grigoriev I.V."/>
            <person name="Lindberg D.R."/>
            <person name="Seaver E.C."/>
            <person name="Weisblat D.A."/>
            <person name="Putnam N.H."/>
            <person name="Rokhsar D.S."/>
        </authorList>
    </citation>
    <scope>NUCLEOTIDE SEQUENCE</scope>
    <source>
        <strain evidence="9 11">I ESC-2004</strain>
    </source>
</reference>
<dbReference type="PRINTS" id="PR00081">
    <property type="entry name" value="GDHRDH"/>
</dbReference>
<comment type="similarity">
    <text evidence="3">Belongs to the short-chain dehydrogenases/reductases (SDR) family.</text>
</comment>
<dbReference type="STRING" id="283909.R7TSZ6"/>
<dbReference type="InterPro" id="IPR002347">
    <property type="entry name" value="SDR_fam"/>
</dbReference>
<dbReference type="CDD" id="cd09762">
    <property type="entry name" value="HSDL2_SDR_c"/>
    <property type="match status" value="1"/>
</dbReference>
<reference evidence="10" key="3">
    <citation type="submission" date="2015-06" db="UniProtKB">
        <authorList>
            <consortium name="EnsemblMetazoa"/>
        </authorList>
    </citation>
    <scope>IDENTIFICATION</scope>
</reference>
<evidence type="ECO:0000313" key="9">
    <source>
        <dbReference type="EMBL" id="ELT94611.1"/>
    </source>
</evidence>
<comment type="subcellular location">
    <subcellularLocation>
        <location evidence="1">Mitochondrion</location>
    </subcellularLocation>
    <subcellularLocation>
        <location evidence="2">Peroxisome</location>
    </subcellularLocation>
</comment>
<evidence type="ECO:0000256" key="3">
    <source>
        <dbReference type="ARBA" id="ARBA00006484"/>
    </source>
</evidence>
<dbReference type="FunFam" id="3.40.50.720:FF:000301">
    <property type="entry name" value="Hydroxysteroid dehydrogenase like 2"/>
    <property type="match status" value="1"/>
</dbReference>
<dbReference type="EMBL" id="AMQN01002499">
    <property type="status" value="NOT_ANNOTATED_CDS"/>
    <property type="molecule type" value="Genomic_DNA"/>
</dbReference>
<dbReference type="OMA" id="WWSSVAN"/>
<dbReference type="EMBL" id="KB309374">
    <property type="protein sequence ID" value="ELT94611.1"/>
    <property type="molecule type" value="Genomic_DNA"/>
</dbReference>
<sequence length="288" mass="31215">MAENKGSLRGKTVFITGASRGIGLAIALKCAKDGANIVIAAKTAKPHPKLPGTIYTAAKEVEDAGGRCLPCIVDVRSEDDVKSAVQKAVDTFGGIDILVNNASAIDRKFTEDTKMKSYDLMQAVNTRGTFMCSKYCAPYLRKSSNAHILTLSPPLNMNPGWFAEGVAYTISKYGMSMCALGMAEEFREDKIAVNTLWPRTFINTAASQNMGFGAELLNMSRKPNIMSDAAYIILCKDSATTTGNFFLDDEVIASAGITDFDQYNYVKNPSLAVDIFVDEMKTFGKSKI</sequence>
<evidence type="ECO:0000256" key="4">
    <source>
        <dbReference type="ARBA" id="ARBA00022857"/>
    </source>
</evidence>
<evidence type="ECO:0000256" key="1">
    <source>
        <dbReference type="ARBA" id="ARBA00004173"/>
    </source>
</evidence>
<dbReference type="Gene3D" id="3.40.50.720">
    <property type="entry name" value="NAD(P)-binding Rossmann-like Domain"/>
    <property type="match status" value="1"/>
</dbReference>
<name>R7TSZ6_CAPTE</name>
<dbReference type="PANTHER" id="PTHR42808:SF3">
    <property type="entry name" value="HYDROXYSTEROID DEHYDROGENASE-LIKE PROTEIN 2"/>
    <property type="match status" value="1"/>
</dbReference>
<proteinExistence type="inferred from homology"/>
<dbReference type="EnsemblMetazoa" id="CapteT225857">
    <property type="protein sequence ID" value="CapteP225857"/>
    <property type="gene ID" value="CapteG225857"/>
</dbReference>
<evidence type="ECO:0000313" key="10">
    <source>
        <dbReference type="EnsemblMetazoa" id="CapteP225857"/>
    </source>
</evidence>
<evidence type="ECO:0000256" key="6">
    <source>
        <dbReference type="ARBA" id="ARBA00023128"/>
    </source>
</evidence>
<organism evidence="9">
    <name type="scientific">Capitella teleta</name>
    <name type="common">Polychaete worm</name>
    <dbReference type="NCBI Taxonomy" id="283909"/>
    <lineage>
        <taxon>Eukaryota</taxon>
        <taxon>Metazoa</taxon>
        <taxon>Spiralia</taxon>
        <taxon>Lophotrochozoa</taxon>
        <taxon>Annelida</taxon>
        <taxon>Polychaeta</taxon>
        <taxon>Sedentaria</taxon>
        <taxon>Scolecida</taxon>
        <taxon>Capitellidae</taxon>
        <taxon>Capitella</taxon>
    </lineage>
</organism>
<keyword evidence="7" id="KW-0576">Peroxisome</keyword>
<dbReference type="AlphaFoldDB" id="R7TSZ6"/>
<keyword evidence="5" id="KW-0560">Oxidoreductase</keyword>